<organism evidence="2 3">
    <name type="scientific">Streptomyces siderophoricus</name>
    <dbReference type="NCBI Taxonomy" id="2802281"/>
    <lineage>
        <taxon>Bacteria</taxon>
        <taxon>Bacillati</taxon>
        <taxon>Actinomycetota</taxon>
        <taxon>Actinomycetes</taxon>
        <taxon>Kitasatosporales</taxon>
        <taxon>Streptomycetaceae</taxon>
        <taxon>Streptomyces</taxon>
    </lineage>
</organism>
<accession>A0ABS1MK28</accession>
<keyword evidence="1" id="KW-0732">Signal</keyword>
<proteinExistence type="predicted"/>
<feature type="signal peptide" evidence="1">
    <location>
        <begin position="1"/>
        <end position="25"/>
    </location>
</feature>
<reference evidence="2 3" key="1">
    <citation type="submission" date="2021-01" db="EMBL/GenBank/DDBJ databases">
        <title>WGS of actinomycetes isolated from Thailand.</title>
        <authorList>
            <person name="Thawai C."/>
        </authorList>
    </citation>
    <scope>NUCLEOTIDE SEQUENCE [LARGE SCALE GENOMIC DNA]</scope>
    <source>
        <strain evidence="2 3">CH9-7</strain>
    </source>
</reference>
<gene>
    <name evidence="2" type="ORF">JK360_02745</name>
</gene>
<evidence type="ECO:0000313" key="2">
    <source>
        <dbReference type="EMBL" id="MBL1088318.1"/>
    </source>
</evidence>
<feature type="chain" id="PRO_5045166195" description="Lipoprotein" evidence="1">
    <location>
        <begin position="26"/>
        <end position="150"/>
    </location>
</feature>
<evidence type="ECO:0000313" key="3">
    <source>
        <dbReference type="Proteomes" id="UP000629371"/>
    </source>
</evidence>
<keyword evidence="3" id="KW-1185">Reference proteome</keyword>
<evidence type="ECO:0000256" key="1">
    <source>
        <dbReference type="SAM" id="SignalP"/>
    </source>
</evidence>
<protein>
    <recommendedName>
        <fullName evidence="4">Lipoprotein</fullName>
    </recommendedName>
</protein>
<evidence type="ECO:0008006" key="4">
    <source>
        <dbReference type="Google" id="ProtNLM"/>
    </source>
</evidence>
<dbReference type="Proteomes" id="UP000629371">
    <property type="component" value="Unassembled WGS sequence"/>
</dbReference>
<sequence length="150" mass="15846">MLSPGSSIRSVSRSILAAVALTSLAAVTGCADAKEATPETKRFSLAGSTLDVRAHGVPTDLVATHRKDVKVTRWFDVGTGAEPHSSWELKGKTLNLNAGCSRFANCDVRFRVEVPKSVKVLRNGRATHLKGTHTTAFAPLSGVRAQAHGA</sequence>
<dbReference type="EMBL" id="JAERRI010000001">
    <property type="protein sequence ID" value="MBL1088318.1"/>
    <property type="molecule type" value="Genomic_DNA"/>
</dbReference>
<comment type="caution">
    <text evidence="2">The sequence shown here is derived from an EMBL/GenBank/DDBJ whole genome shotgun (WGS) entry which is preliminary data.</text>
</comment>
<name>A0ABS1MK28_9ACTN</name>